<comment type="caution">
    <text evidence="6">The sequence shown here is derived from an EMBL/GenBank/DDBJ whole genome shotgun (WGS) entry which is preliminary data.</text>
</comment>
<keyword evidence="2 4" id="KW-0238">DNA-binding</keyword>
<dbReference type="PANTHER" id="PTHR30055">
    <property type="entry name" value="HTH-TYPE TRANSCRIPTIONAL REGULATOR RUTR"/>
    <property type="match status" value="1"/>
</dbReference>
<reference evidence="6 7" key="1">
    <citation type="journal article" date="2019" name="Int. J. Syst. Evol. Microbiol.">
        <title>The Global Catalogue of Microorganisms (GCM) 10K type strain sequencing project: providing services to taxonomists for standard genome sequencing and annotation.</title>
        <authorList>
            <consortium name="The Broad Institute Genomics Platform"/>
            <consortium name="The Broad Institute Genome Sequencing Center for Infectious Disease"/>
            <person name="Wu L."/>
            <person name="Ma J."/>
        </authorList>
    </citation>
    <scope>NUCLEOTIDE SEQUENCE [LARGE SCALE GENOMIC DNA]</scope>
    <source>
        <strain evidence="6 7">JCM 14546</strain>
    </source>
</reference>
<proteinExistence type="predicted"/>
<protein>
    <recommendedName>
        <fullName evidence="5">HTH tetR-type domain-containing protein</fullName>
    </recommendedName>
</protein>
<dbReference type="EMBL" id="BAAANO010000018">
    <property type="protein sequence ID" value="GAA2009400.1"/>
    <property type="molecule type" value="Genomic_DNA"/>
</dbReference>
<evidence type="ECO:0000256" key="2">
    <source>
        <dbReference type="ARBA" id="ARBA00023125"/>
    </source>
</evidence>
<dbReference type="InterPro" id="IPR009057">
    <property type="entry name" value="Homeodomain-like_sf"/>
</dbReference>
<dbReference type="SUPFAM" id="SSF48498">
    <property type="entry name" value="Tetracyclin repressor-like, C-terminal domain"/>
    <property type="match status" value="1"/>
</dbReference>
<dbReference type="Gene3D" id="1.10.357.10">
    <property type="entry name" value="Tetracycline Repressor, domain 2"/>
    <property type="match status" value="1"/>
</dbReference>
<keyword evidence="1" id="KW-0805">Transcription regulation</keyword>
<dbReference type="InterPro" id="IPR001647">
    <property type="entry name" value="HTH_TetR"/>
</dbReference>
<evidence type="ECO:0000256" key="1">
    <source>
        <dbReference type="ARBA" id="ARBA00023015"/>
    </source>
</evidence>
<dbReference type="PROSITE" id="PS50977">
    <property type="entry name" value="HTH_TETR_2"/>
    <property type="match status" value="1"/>
</dbReference>
<evidence type="ECO:0000256" key="3">
    <source>
        <dbReference type="ARBA" id="ARBA00023163"/>
    </source>
</evidence>
<dbReference type="Proteomes" id="UP001500755">
    <property type="component" value="Unassembled WGS sequence"/>
</dbReference>
<evidence type="ECO:0000313" key="7">
    <source>
        <dbReference type="Proteomes" id="UP001500755"/>
    </source>
</evidence>
<accession>A0ABN2TH74</accession>
<sequence>MARALDKQVIADAALQVLAEFGLGDLSMRRLARELGVGASALYWHVENKQELLGLVGQRFARLVDERCPASARPDPRLVCVALRDVLRGFRDGAEIHVTAYALLGDAVVPEALRAPGDLPAPRVRALMAFVLGHVQLEQTRELLGVRAPGDADDEDFLSGLDIVLGPVPVAE</sequence>
<organism evidence="6 7">
    <name type="scientific">Brevibacterium samyangense</name>
    <dbReference type="NCBI Taxonomy" id="366888"/>
    <lineage>
        <taxon>Bacteria</taxon>
        <taxon>Bacillati</taxon>
        <taxon>Actinomycetota</taxon>
        <taxon>Actinomycetes</taxon>
        <taxon>Micrococcales</taxon>
        <taxon>Brevibacteriaceae</taxon>
        <taxon>Brevibacterium</taxon>
    </lineage>
</organism>
<evidence type="ECO:0000256" key="4">
    <source>
        <dbReference type="PROSITE-ProRule" id="PRU00335"/>
    </source>
</evidence>
<dbReference type="SUPFAM" id="SSF46689">
    <property type="entry name" value="Homeodomain-like"/>
    <property type="match status" value="1"/>
</dbReference>
<name>A0ABN2TH74_9MICO</name>
<feature type="DNA-binding region" description="H-T-H motif" evidence="4">
    <location>
        <begin position="27"/>
        <end position="46"/>
    </location>
</feature>
<dbReference type="Pfam" id="PF00440">
    <property type="entry name" value="TetR_N"/>
    <property type="match status" value="1"/>
</dbReference>
<evidence type="ECO:0000259" key="5">
    <source>
        <dbReference type="PROSITE" id="PS50977"/>
    </source>
</evidence>
<keyword evidence="7" id="KW-1185">Reference proteome</keyword>
<dbReference type="InterPro" id="IPR036271">
    <property type="entry name" value="Tet_transcr_reg_TetR-rel_C_sf"/>
</dbReference>
<dbReference type="InterPro" id="IPR050109">
    <property type="entry name" value="HTH-type_TetR-like_transc_reg"/>
</dbReference>
<feature type="domain" description="HTH tetR-type" evidence="5">
    <location>
        <begin position="4"/>
        <end position="64"/>
    </location>
</feature>
<gene>
    <name evidence="6" type="ORF">GCM10009755_20180</name>
</gene>
<keyword evidence="3" id="KW-0804">Transcription</keyword>
<dbReference type="RefSeq" id="WP_344309319.1">
    <property type="nucleotide sequence ID" value="NZ_BAAANO010000018.1"/>
</dbReference>
<dbReference type="PANTHER" id="PTHR30055:SF234">
    <property type="entry name" value="HTH-TYPE TRANSCRIPTIONAL REGULATOR BETI"/>
    <property type="match status" value="1"/>
</dbReference>
<dbReference type="Gene3D" id="1.10.10.60">
    <property type="entry name" value="Homeodomain-like"/>
    <property type="match status" value="1"/>
</dbReference>
<evidence type="ECO:0000313" key="6">
    <source>
        <dbReference type="EMBL" id="GAA2009400.1"/>
    </source>
</evidence>
<dbReference type="PRINTS" id="PR00455">
    <property type="entry name" value="HTHTETR"/>
</dbReference>